<dbReference type="InterPro" id="IPR017438">
    <property type="entry name" value="ATP-NAD_kinase_N"/>
</dbReference>
<dbReference type="STRING" id="133381.A0A2T9ZDK5"/>
<evidence type="ECO:0000256" key="7">
    <source>
        <dbReference type="ARBA" id="ARBA00023027"/>
    </source>
</evidence>
<dbReference type="GO" id="GO:0003951">
    <property type="term" value="F:NAD+ kinase activity"/>
    <property type="evidence" value="ECO:0007669"/>
    <property type="project" value="InterPro"/>
</dbReference>
<keyword evidence="2" id="KW-0808">Transferase</keyword>
<dbReference type="Gene3D" id="3.40.50.10330">
    <property type="entry name" value="Probable inorganic polyphosphate/atp-NAD kinase, domain 1"/>
    <property type="match status" value="1"/>
</dbReference>
<proteinExistence type="inferred from homology"/>
<keyword evidence="3" id="KW-0547">Nucleotide-binding</keyword>
<dbReference type="InterPro" id="IPR016064">
    <property type="entry name" value="NAD/diacylglycerol_kinase_sf"/>
</dbReference>
<evidence type="ECO:0000313" key="9">
    <source>
        <dbReference type="Proteomes" id="UP000245609"/>
    </source>
</evidence>
<evidence type="ECO:0000256" key="2">
    <source>
        <dbReference type="ARBA" id="ARBA00022679"/>
    </source>
</evidence>
<evidence type="ECO:0000256" key="1">
    <source>
        <dbReference type="ARBA" id="ARBA00010995"/>
    </source>
</evidence>
<organism evidence="8 9">
    <name type="scientific">Smittium megazygosporum</name>
    <dbReference type="NCBI Taxonomy" id="133381"/>
    <lineage>
        <taxon>Eukaryota</taxon>
        <taxon>Fungi</taxon>
        <taxon>Fungi incertae sedis</taxon>
        <taxon>Zoopagomycota</taxon>
        <taxon>Kickxellomycotina</taxon>
        <taxon>Harpellomycetes</taxon>
        <taxon>Harpellales</taxon>
        <taxon>Legeriomycetaceae</taxon>
        <taxon>Smittium</taxon>
    </lineage>
</organism>
<dbReference type="GO" id="GO:0005524">
    <property type="term" value="F:ATP binding"/>
    <property type="evidence" value="ECO:0007669"/>
    <property type="project" value="UniProtKB-KW"/>
</dbReference>
<feature type="non-terminal residue" evidence="8">
    <location>
        <position position="1"/>
    </location>
</feature>
<dbReference type="FunFam" id="2.60.200.30:FF:000009">
    <property type="entry name" value="Poly(P)/ATP NAD kinase"/>
    <property type="match status" value="1"/>
</dbReference>
<evidence type="ECO:0000256" key="5">
    <source>
        <dbReference type="ARBA" id="ARBA00022840"/>
    </source>
</evidence>
<reference evidence="8 9" key="1">
    <citation type="journal article" date="2018" name="MBio">
        <title>Comparative Genomics Reveals the Core Gene Toolbox for the Fungus-Insect Symbiosis.</title>
        <authorList>
            <person name="Wang Y."/>
            <person name="Stata M."/>
            <person name="Wang W."/>
            <person name="Stajich J.E."/>
            <person name="White M.M."/>
            <person name="Moncalvo J.M."/>
        </authorList>
    </citation>
    <scope>NUCLEOTIDE SEQUENCE [LARGE SCALE GENOMIC DNA]</scope>
    <source>
        <strain evidence="8 9">SC-DP-2</strain>
    </source>
</reference>
<keyword evidence="5" id="KW-0067">ATP-binding</keyword>
<evidence type="ECO:0000313" key="8">
    <source>
        <dbReference type="EMBL" id="PVV02666.1"/>
    </source>
</evidence>
<sequence length="386" mass="43183">EYVDISYDSNAQIFSMSIGSTLYQGQREVRLLAMGPGANANLYRASRFTKNSISVLGKCSPLSQYTKSKFNLLSQTSFSKTRRLYTSESDRPTIVSDTSENVVLPYNDTYSKWKGGETQNTLVVLKSGVNSTINALKNVKRLMNKEYPNVNFYIEPEILQKIDDPSLKFLEFEKEKHRDLIDFIITLGGDGTLLKTSSLFQDKVPPILSFSMGTLGFLLPFEFQKVMNELTVHRGQFENLTTLNVFVNDQILTTVVSDGLVVATPSGSTAYSLSAGGPILHPSLQTMVITPICPRSLSFRSIVFPDDSVIRLELSEQSRGFSTILADGMYLGELKLGDYITIRAAKHHIPCITMNSAKVNWVHKVNQMLKFNQTFSSSNFKRITLD</sequence>
<dbReference type="SUPFAM" id="SSF111331">
    <property type="entry name" value="NAD kinase/diacylglycerol kinase-like"/>
    <property type="match status" value="1"/>
</dbReference>
<accession>A0A2T9ZDK5</accession>
<dbReference type="EMBL" id="MBFS01000364">
    <property type="protein sequence ID" value="PVV02666.1"/>
    <property type="molecule type" value="Genomic_DNA"/>
</dbReference>
<comment type="similarity">
    <text evidence="1">Belongs to the NAD kinase family.</text>
</comment>
<gene>
    <name evidence="8" type="ORF">BB560_002878</name>
</gene>
<dbReference type="InterPro" id="IPR017437">
    <property type="entry name" value="ATP-NAD_kinase_PpnK-typ_C"/>
</dbReference>
<dbReference type="PANTHER" id="PTHR20275">
    <property type="entry name" value="NAD KINASE"/>
    <property type="match status" value="1"/>
</dbReference>
<dbReference type="GO" id="GO:0019674">
    <property type="term" value="P:NAD+ metabolic process"/>
    <property type="evidence" value="ECO:0007669"/>
    <property type="project" value="InterPro"/>
</dbReference>
<comment type="caution">
    <text evidence="8">The sequence shown here is derived from an EMBL/GenBank/DDBJ whole genome shotgun (WGS) entry which is preliminary data.</text>
</comment>
<evidence type="ECO:0000256" key="3">
    <source>
        <dbReference type="ARBA" id="ARBA00022741"/>
    </source>
</evidence>
<name>A0A2T9ZDK5_9FUNG</name>
<evidence type="ECO:0000256" key="6">
    <source>
        <dbReference type="ARBA" id="ARBA00022857"/>
    </source>
</evidence>
<keyword evidence="9" id="KW-1185">Reference proteome</keyword>
<dbReference type="HAMAP" id="MF_00361">
    <property type="entry name" value="NAD_kinase"/>
    <property type="match status" value="1"/>
</dbReference>
<protein>
    <recommendedName>
        <fullName evidence="10">NAD+ kinase</fullName>
    </recommendedName>
</protein>
<evidence type="ECO:0000256" key="4">
    <source>
        <dbReference type="ARBA" id="ARBA00022777"/>
    </source>
</evidence>
<dbReference type="Pfam" id="PF20143">
    <property type="entry name" value="NAD_kinase_C"/>
    <property type="match status" value="1"/>
</dbReference>
<dbReference type="Proteomes" id="UP000245609">
    <property type="component" value="Unassembled WGS sequence"/>
</dbReference>
<dbReference type="GO" id="GO:0006741">
    <property type="term" value="P:NADP+ biosynthetic process"/>
    <property type="evidence" value="ECO:0007669"/>
    <property type="project" value="InterPro"/>
</dbReference>
<dbReference type="Gene3D" id="2.60.200.30">
    <property type="entry name" value="Probable inorganic polyphosphate/atp-NAD kinase, domain 2"/>
    <property type="match status" value="1"/>
</dbReference>
<keyword evidence="4" id="KW-0418">Kinase</keyword>
<dbReference type="OrthoDB" id="24581at2759"/>
<keyword evidence="7" id="KW-0520">NAD</keyword>
<dbReference type="InterPro" id="IPR002504">
    <property type="entry name" value="NADK"/>
</dbReference>
<keyword evidence="6" id="KW-0521">NADP</keyword>
<dbReference type="PANTHER" id="PTHR20275:SF26">
    <property type="entry name" value="NADH KINASE POS5, MITOCHONDRIAL"/>
    <property type="match status" value="1"/>
</dbReference>
<evidence type="ECO:0008006" key="10">
    <source>
        <dbReference type="Google" id="ProtNLM"/>
    </source>
</evidence>
<dbReference type="AlphaFoldDB" id="A0A2T9ZDK5"/>